<accession>A0A2P8D0Z7</accession>
<evidence type="ECO:0000313" key="7">
    <source>
        <dbReference type="Proteomes" id="UP000240542"/>
    </source>
</evidence>
<feature type="signal peptide" evidence="4">
    <location>
        <begin position="1"/>
        <end position="27"/>
    </location>
</feature>
<dbReference type="RefSeq" id="WP_106585681.1">
    <property type="nucleotide sequence ID" value="NZ_PYGA01000021.1"/>
</dbReference>
<evidence type="ECO:0000259" key="5">
    <source>
        <dbReference type="PROSITE" id="PS51884"/>
    </source>
</evidence>
<dbReference type="OrthoDB" id="3544424at2"/>
<dbReference type="PROSITE" id="PS51884">
    <property type="entry name" value="CHAPLIN"/>
    <property type="match status" value="1"/>
</dbReference>
<dbReference type="Proteomes" id="UP000240542">
    <property type="component" value="Unassembled WGS sequence"/>
</dbReference>
<dbReference type="EMBL" id="PYGA01000021">
    <property type="protein sequence ID" value="PSK90893.1"/>
    <property type="molecule type" value="Genomic_DNA"/>
</dbReference>
<comment type="caution">
    <text evidence="6">The sequence shown here is derived from an EMBL/GenBank/DDBJ whole genome shotgun (WGS) entry which is preliminary data.</text>
</comment>
<keyword evidence="1" id="KW-0134">Cell wall</keyword>
<feature type="domain" description="Chaplin" evidence="5">
    <location>
        <begin position="36"/>
        <end position="76"/>
    </location>
</feature>
<evidence type="ECO:0000256" key="3">
    <source>
        <dbReference type="ARBA" id="ARBA00023087"/>
    </source>
</evidence>
<organism evidence="6 7">
    <name type="scientific">Murinocardiopsis flavida</name>
    <dbReference type="NCBI Taxonomy" id="645275"/>
    <lineage>
        <taxon>Bacteria</taxon>
        <taxon>Bacillati</taxon>
        <taxon>Actinomycetota</taxon>
        <taxon>Actinomycetes</taxon>
        <taxon>Streptosporangiales</taxon>
        <taxon>Nocardiopsidaceae</taxon>
        <taxon>Murinocardiopsis</taxon>
    </lineage>
</organism>
<feature type="chain" id="PRO_5015104235" evidence="4">
    <location>
        <begin position="28"/>
        <end position="80"/>
    </location>
</feature>
<proteinExistence type="predicted"/>
<evidence type="ECO:0000256" key="4">
    <source>
        <dbReference type="SAM" id="SignalP"/>
    </source>
</evidence>
<sequence length="80" mass="7817">MLKKIFATSAVAVATAGVVLMAAPAQADDENETSGDGSVLGGNQVDLDANIPVNVCGNAIAVLGLSNANCNDSGAAVVED</sequence>
<dbReference type="AlphaFoldDB" id="A0A2P8D0Z7"/>
<keyword evidence="4" id="KW-0732">Signal</keyword>
<dbReference type="GO" id="GO:0007155">
    <property type="term" value="P:cell adhesion"/>
    <property type="evidence" value="ECO:0007669"/>
    <property type="project" value="UniProtKB-KW"/>
</dbReference>
<protein>
    <submittedName>
        <fullName evidence="6">Small secreted domain DUF320</fullName>
    </submittedName>
</protein>
<gene>
    <name evidence="6" type="ORF">CLV63_12118</name>
</gene>
<name>A0A2P8D0Z7_9ACTN</name>
<dbReference type="Pfam" id="PF03777">
    <property type="entry name" value="ChpA-C"/>
    <property type="match status" value="1"/>
</dbReference>
<dbReference type="InterPro" id="IPR005528">
    <property type="entry name" value="ChpA-H"/>
</dbReference>
<evidence type="ECO:0000256" key="1">
    <source>
        <dbReference type="ARBA" id="ARBA00022512"/>
    </source>
</evidence>
<evidence type="ECO:0000313" key="6">
    <source>
        <dbReference type="EMBL" id="PSK90893.1"/>
    </source>
</evidence>
<evidence type="ECO:0000256" key="2">
    <source>
        <dbReference type="ARBA" id="ARBA00022889"/>
    </source>
</evidence>
<reference evidence="6 7" key="1">
    <citation type="submission" date="2018-03" db="EMBL/GenBank/DDBJ databases">
        <title>Genomic Encyclopedia of Archaeal and Bacterial Type Strains, Phase II (KMG-II): from individual species to whole genera.</title>
        <authorList>
            <person name="Goeker M."/>
        </authorList>
    </citation>
    <scope>NUCLEOTIDE SEQUENCE [LARGE SCALE GENOMIC DNA]</scope>
    <source>
        <strain evidence="6 7">DSM 45312</strain>
    </source>
</reference>
<keyword evidence="2" id="KW-0130">Cell adhesion</keyword>
<keyword evidence="1" id="KW-0964">Secreted</keyword>
<keyword evidence="7" id="KW-1185">Reference proteome</keyword>
<keyword evidence="3" id="KW-0034">Amyloid</keyword>